<dbReference type="Proteomes" id="UP000265520">
    <property type="component" value="Unassembled WGS sequence"/>
</dbReference>
<feature type="non-terminal residue" evidence="1">
    <location>
        <position position="1"/>
    </location>
</feature>
<organism evidence="1 2">
    <name type="scientific">Trifolium medium</name>
    <dbReference type="NCBI Taxonomy" id="97028"/>
    <lineage>
        <taxon>Eukaryota</taxon>
        <taxon>Viridiplantae</taxon>
        <taxon>Streptophyta</taxon>
        <taxon>Embryophyta</taxon>
        <taxon>Tracheophyta</taxon>
        <taxon>Spermatophyta</taxon>
        <taxon>Magnoliopsida</taxon>
        <taxon>eudicotyledons</taxon>
        <taxon>Gunneridae</taxon>
        <taxon>Pentapetalae</taxon>
        <taxon>rosids</taxon>
        <taxon>fabids</taxon>
        <taxon>Fabales</taxon>
        <taxon>Fabaceae</taxon>
        <taxon>Papilionoideae</taxon>
        <taxon>50 kb inversion clade</taxon>
        <taxon>NPAAA clade</taxon>
        <taxon>Hologalegina</taxon>
        <taxon>IRL clade</taxon>
        <taxon>Trifolieae</taxon>
        <taxon>Trifolium</taxon>
    </lineage>
</organism>
<name>A0A392P0K6_9FABA</name>
<protein>
    <submittedName>
        <fullName evidence="1">Uncharacterized protein</fullName>
    </submittedName>
</protein>
<dbReference type="EMBL" id="LXQA010059082">
    <property type="protein sequence ID" value="MCI05573.1"/>
    <property type="molecule type" value="Genomic_DNA"/>
</dbReference>
<comment type="caution">
    <text evidence="1">The sequence shown here is derived from an EMBL/GenBank/DDBJ whole genome shotgun (WGS) entry which is preliminary data.</text>
</comment>
<keyword evidence="2" id="KW-1185">Reference proteome</keyword>
<proteinExistence type="predicted"/>
<dbReference type="AlphaFoldDB" id="A0A392P0K6"/>
<sequence length="44" mass="4592">AVGRATSVGISIVGGGSLGRCWPYLLAADAYAKHSLDMVNETFH</sequence>
<accession>A0A392P0K6</accession>
<evidence type="ECO:0000313" key="2">
    <source>
        <dbReference type="Proteomes" id="UP000265520"/>
    </source>
</evidence>
<reference evidence="1 2" key="1">
    <citation type="journal article" date="2018" name="Front. Plant Sci.">
        <title>Red Clover (Trifolium pratense) and Zigzag Clover (T. medium) - A Picture of Genomic Similarities and Differences.</title>
        <authorList>
            <person name="Dluhosova J."/>
            <person name="Istvanek J."/>
            <person name="Nedelnik J."/>
            <person name="Repkova J."/>
        </authorList>
    </citation>
    <scope>NUCLEOTIDE SEQUENCE [LARGE SCALE GENOMIC DNA]</scope>
    <source>
        <strain evidence="2">cv. 10/8</strain>
        <tissue evidence="1">Leaf</tissue>
    </source>
</reference>
<evidence type="ECO:0000313" key="1">
    <source>
        <dbReference type="EMBL" id="MCI05573.1"/>
    </source>
</evidence>